<feature type="signal peptide" evidence="4">
    <location>
        <begin position="1"/>
        <end position="26"/>
    </location>
</feature>
<dbReference type="EMBL" id="JBHSXX010000001">
    <property type="protein sequence ID" value="MFC6868980.1"/>
    <property type="molecule type" value="Genomic_DNA"/>
</dbReference>
<dbReference type="InterPro" id="IPR029058">
    <property type="entry name" value="AB_hydrolase_fold"/>
</dbReference>
<evidence type="ECO:0000313" key="5">
    <source>
        <dbReference type="EMBL" id="MFC6868980.1"/>
    </source>
</evidence>
<protein>
    <recommendedName>
        <fullName evidence="7">Esterase PHB depolymerase</fullName>
    </recommendedName>
</protein>
<dbReference type="SUPFAM" id="SSF53474">
    <property type="entry name" value="alpha/beta-Hydrolases"/>
    <property type="match status" value="1"/>
</dbReference>
<evidence type="ECO:0000256" key="3">
    <source>
        <dbReference type="SAM" id="MobiDB-lite"/>
    </source>
</evidence>
<accession>A0ABW2C3S0</accession>
<dbReference type="PANTHER" id="PTHR43037">
    <property type="entry name" value="UNNAMED PRODUCT-RELATED"/>
    <property type="match status" value="1"/>
</dbReference>
<name>A0ABW2C3S0_9PSEU</name>
<evidence type="ECO:0008006" key="7">
    <source>
        <dbReference type="Google" id="ProtNLM"/>
    </source>
</evidence>
<reference evidence="6" key="1">
    <citation type="journal article" date="2019" name="Int. J. Syst. Evol. Microbiol.">
        <title>The Global Catalogue of Microorganisms (GCM) 10K type strain sequencing project: providing services to taxonomists for standard genome sequencing and annotation.</title>
        <authorList>
            <consortium name="The Broad Institute Genomics Platform"/>
            <consortium name="The Broad Institute Genome Sequencing Center for Infectious Disease"/>
            <person name="Wu L."/>
            <person name="Ma J."/>
        </authorList>
    </citation>
    <scope>NUCLEOTIDE SEQUENCE [LARGE SCALE GENOMIC DNA]</scope>
    <source>
        <strain evidence="6">KCTC 32255</strain>
    </source>
</reference>
<keyword evidence="2" id="KW-0378">Hydrolase</keyword>
<feature type="region of interest" description="Disordered" evidence="3">
    <location>
        <begin position="348"/>
        <end position="373"/>
    </location>
</feature>
<keyword evidence="1 4" id="KW-0732">Signal</keyword>
<dbReference type="RefSeq" id="WP_390183647.1">
    <property type="nucleotide sequence ID" value="NZ_JBHMBO010000038.1"/>
</dbReference>
<dbReference type="Proteomes" id="UP001596337">
    <property type="component" value="Unassembled WGS sequence"/>
</dbReference>
<dbReference type="Gene3D" id="3.40.50.1820">
    <property type="entry name" value="alpha/beta hydrolase"/>
    <property type="match status" value="2"/>
</dbReference>
<sequence length="427" mass="45376">MEVPMKVGHLASLAGAVVASAIIALATMTSGNTQTANAAQESGTPYDITGTYVSGVSSGGYMANQLHVAHSGVFQGAGIFTAGPYYCAEGDLSTALNACMDTFMSRKSPSQLVGLTEDRASRGTVDPVENLADDPVWLYRGTNDTTIDEEVMDDLATYYEMLGSNVTYSKNSPAGHGWVSPKGTVACSSTASPYMNDCGTDEPGNMLRHLLGDVQEPASSPSGETMQFDQNQYVPSGSASAISMGEAGFAYVPQTCESEACTLMVALHGCYQYYGLIGDAFMKQAYLNEYADTNNMIVLYPQTTKSDSNPLNPRGCYNWWAYGGDTAYAEKGGEQIATIMNMIEAFGGGAGGTDPDPTTTTDPSPTTTDEPEPTCVTDDNYAHTQEGRAYHQGGYTYANGSDQNLGLWNTYTESSIKETSPGYWAQC</sequence>
<feature type="chain" id="PRO_5045614630" description="Esterase PHB depolymerase" evidence="4">
    <location>
        <begin position="27"/>
        <end position="427"/>
    </location>
</feature>
<evidence type="ECO:0000256" key="1">
    <source>
        <dbReference type="ARBA" id="ARBA00022729"/>
    </source>
</evidence>
<organism evidence="5 6">
    <name type="scientific">Haloechinothrix salitolerans</name>
    <dbReference type="NCBI Taxonomy" id="926830"/>
    <lineage>
        <taxon>Bacteria</taxon>
        <taxon>Bacillati</taxon>
        <taxon>Actinomycetota</taxon>
        <taxon>Actinomycetes</taxon>
        <taxon>Pseudonocardiales</taxon>
        <taxon>Pseudonocardiaceae</taxon>
        <taxon>Haloechinothrix</taxon>
    </lineage>
</organism>
<comment type="caution">
    <text evidence="5">The sequence shown here is derived from an EMBL/GenBank/DDBJ whole genome shotgun (WGS) entry which is preliminary data.</text>
</comment>
<keyword evidence="6" id="KW-1185">Reference proteome</keyword>
<gene>
    <name evidence="5" type="ORF">ACFQGD_17695</name>
</gene>
<evidence type="ECO:0000256" key="2">
    <source>
        <dbReference type="ARBA" id="ARBA00022801"/>
    </source>
</evidence>
<feature type="compositionally biased region" description="Low complexity" evidence="3">
    <location>
        <begin position="353"/>
        <end position="373"/>
    </location>
</feature>
<dbReference type="PANTHER" id="PTHR43037:SF5">
    <property type="entry name" value="FERULOYL ESTERASE"/>
    <property type="match status" value="1"/>
</dbReference>
<evidence type="ECO:0000256" key="4">
    <source>
        <dbReference type="SAM" id="SignalP"/>
    </source>
</evidence>
<proteinExistence type="predicted"/>
<evidence type="ECO:0000313" key="6">
    <source>
        <dbReference type="Proteomes" id="UP001596337"/>
    </source>
</evidence>
<dbReference type="InterPro" id="IPR050955">
    <property type="entry name" value="Plant_Biomass_Hydrol_Est"/>
</dbReference>